<dbReference type="InterPro" id="IPR044855">
    <property type="entry name" value="CoA-Trfase_III_dom3_sf"/>
</dbReference>
<evidence type="ECO:0000313" key="3">
    <source>
        <dbReference type="EMBL" id="OQV20110.1"/>
    </source>
</evidence>
<evidence type="ECO:0000256" key="2">
    <source>
        <dbReference type="SAM" id="MobiDB-lite"/>
    </source>
</evidence>
<comment type="caution">
    <text evidence="3">The sequence shown here is derived from an EMBL/GenBank/DDBJ whole genome shotgun (WGS) entry which is preliminary data.</text>
</comment>
<name>A0A1W0WY27_HYPEX</name>
<dbReference type="Pfam" id="PF02515">
    <property type="entry name" value="CoA_transf_3"/>
    <property type="match status" value="1"/>
</dbReference>
<protein>
    <submittedName>
        <fullName evidence="3">Alpha-methylacyl-CoA racemase</fullName>
    </submittedName>
</protein>
<proteinExistence type="inferred from homology"/>
<dbReference type="InterPro" id="IPR023606">
    <property type="entry name" value="CoA-Trfase_III_dom_1_sf"/>
</dbReference>
<dbReference type="OrthoDB" id="16747at2759"/>
<dbReference type="PANTHER" id="PTHR48228">
    <property type="entry name" value="SUCCINYL-COA--D-CITRAMALATE COA-TRANSFERASE"/>
    <property type="match status" value="1"/>
</dbReference>
<dbReference type="Gene3D" id="3.40.50.10540">
    <property type="entry name" value="Crotonobetainyl-coa:carnitine coa-transferase, domain 1"/>
    <property type="match status" value="1"/>
</dbReference>
<dbReference type="InterPro" id="IPR003673">
    <property type="entry name" value="CoA-Trfase_fam_III"/>
</dbReference>
<dbReference type="EMBL" id="MTYJ01000033">
    <property type="protein sequence ID" value="OQV20110.1"/>
    <property type="molecule type" value="Genomic_DNA"/>
</dbReference>
<keyword evidence="4" id="KW-1185">Reference proteome</keyword>
<organism evidence="3 4">
    <name type="scientific">Hypsibius exemplaris</name>
    <name type="common">Freshwater tardigrade</name>
    <dbReference type="NCBI Taxonomy" id="2072580"/>
    <lineage>
        <taxon>Eukaryota</taxon>
        <taxon>Metazoa</taxon>
        <taxon>Ecdysozoa</taxon>
        <taxon>Tardigrada</taxon>
        <taxon>Eutardigrada</taxon>
        <taxon>Parachela</taxon>
        <taxon>Hypsibioidea</taxon>
        <taxon>Hypsibiidae</taxon>
        <taxon>Hypsibius</taxon>
    </lineage>
</organism>
<gene>
    <name evidence="3" type="ORF">BV898_05903</name>
</gene>
<reference evidence="4" key="1">
    <citation type="submission" date="2017-01" db="EMBL/GenBank/DDBJ databases">
        <title>Comparative genomics of anhydrobiosis in the tardigrade Hypsibius dujardini.</title>
        <authorList>
            <person name="Yoshida Y."/>
            <person name="Koutsovoulos G."/>
            <person name="Laetsch D."/>
            <person name="Stevens L."/>
            <person name="Kumar S."/>
            <person name="Horikawa D."/>
            <person name="Ishino K."/>
            <person name="Komine S."/>
            <person name="Tomita M."/>
            <person name="Blaxter M."/>
            <person name="Arakawa K."/>
        </authorList>
    </citation>
    <scope>NUCLEOTIDE SEQUENCE [LARGE SCALE GENOMIC DNA]</scope>
    <source>
        <strain evidence="4">Z151</strain>
    </source>
</reference>
<evidence type="ECO:0000313" key="4">
    <source>
        <dbReference type="Proteomes" id="UP000192578"/>
    </source>
</evidence>
<sequence>MAGLAPSPFCGMLLADLGARIIRVDRPNTNTFPTDRFTRGKEALAVDLRDVRGQSIFRKLCASSDVIIDSFRPGVMEKLNLGPADVLAVCPRLIYARMSGFGQTGPFSGKAGHDINFLALSGVLSMLGPQDGKPTPPLNLLGDFGGGLLCAFGILAAVIRRGITGRGEVLDANLTDGTAYLSSWLWRARDLPVWGEGRGTGWFDGGLPWYTTYRCRDGQFVAVGCLEKQFFDNLLEALGIPGKYNQQHDQDYLESMRTEFGSIFQGKTRGEWAEIFEELDACVTPVLSLDEASRFSRHQSGQPSQRGQTDNSGRWSSGPSPSPRILSPSNLPLPVAELGMDLVHHGQHTEAVLREMGHSDREIQDLISGKIIQGPP</sequence>
<dbReference type="SUPFAM" id="SSF89796">
    <property type="entry name" value="CoA-transferase family III (CaiB/BaiF)"/>
    <property type="match status" value="1"/>
</dbReference>
<feature type="region of interest" description="Disordered" evidence="2">
    <location>
        <begin position="294"/>
        <end position="331"/>
    </location>
</feature>
<dbReference type="AlphaFoldDB" id="A0A1W0WY27"/>
<dbReference type="PANTHER" id="PTHR48228:SF5">
    <property type="entry name" value="ALPHA-METHYLACYL-COA RACEMASE"/>
    <property type="match status" value="1"/>
</dbReference>
<evidence type="ECO:0000256" key="1">
    <source>
        <dbReference type="ARBA" id="ARBA00008383"/>
    </source>
</evidence>
<accession>A0A1W0WY27</accession>
<dbReference type="GO" id="GO:0003824">
    <property type="term" value="F:catalytic activity"/>
    <property type="evidence" value="ECO:0007669"/>
    <property type="project" value="InterPro"/>
</dbReference>
<comment type="similarity">
    <text evidence="1">Belongs to the CoA-transferase III family.</text>
</comment>
<dbReference type="Proteomes" id="UP000192578">
    <property type="component" value="Unassembled WGS sequence"/>
</dbReference>
<feature type="compositionally biased region" description="Polar residues" evidence="2">
    <location>
        <begin position="298"/>
        <end position="311"/>
    </location>
</feature>
<dbReference type="Gene3D" id="3.30.1540.10">
    <property type="entry name" value="formyl-coa transferase, domain 3"/>
    <property type="match status" value="1"/>
</dbReference>
<dbReference type="InterPro" id="IPR050509">
    <property type="entry name" value="CoA-transferase_III"/>
</dbReference>